<feature type="domain" description="Secretin/TonB short N-terminal" evidence="9">
    <location>
        <begin position="82"/>
        <end position="133"/>
    </location>
</feature>
<dbReference type="InterPro" id="IPR011662">
    <property type="entry name" value="Secretin/TonB_short_N"/>
</dbReference>
<comment type="caution">
    <text evidence="10">The sequence shown here is derived from an EMBL/GenBank/DDBJ whole genome shotgun (WGS) entry which is preliminary data.</text>
</comment>
<gene>
    <name evidence="10" type="ORF">EV199_2164</name>
</gene>
<keyword evidence="4 7" id="KW-0812">Transmembrane</keyword>
<dbReference type="SMART" id="SM00965">
    <property type="entry name" value="STN"/>
    <property type="match status" value="1"/>
</dbReference>
<evidence type="ECO:0000256" key="5">
    <source>
        <dbReference type="ARBA" id="ARBA00023136"/>
    </source>
</evidence>
<evidence type="ECO:0000256" key="2">
    <source>
        <dbReference type="ARBA" id="ARBA00022448"/>
    </source>
</evidence>
<keyword evidence="6 7" id="KW-0998">Cell outer membrane</keyword>
<dbReference type="AlphaFoldDB" id="A0A4Q7N5F2"/>
<evidence type="ECO:0000256" key="4">
    <source>
        <dbReference type="ARBA" id="ARBA00022692"/>
    </source>
</evidence>
<dbReference type="InterPro" id="IPR039426">
    <property type="entry name" value="TonB-dep_rcpt-like"/>
</dbReference>
<evidence type="ECO:0000256" key="6">
    <source>
        <dbReference type="ARBA" id="ARBA00023237"/>
    </source>
</evidence>
<dbReference type="InterPro" id="IPR037066">
    <property type="entry name" value="Plug_dom_sf"/>
</dbReference>
<dbReference type="Pfam" id="PF13715">
    <property type="entry name" value="CarbopepD_reg_2"/>
    <property type="match status" value="1"/>
</dbReference>
<comment type="similarity">
    <text evidence="7">Belongs to the TonB-dependent receptor family.</text>
</comment>
<keyword evidence="5 7" id="KW-0472">Membrane</keyword>
<keyword evidence="3 7" id="KW-1134">Transmembrane beta strand</keyword>
<dbReference type="Gene3D" id="2.170.130.10">
    <property type="entry name" value="TonB-dependent receptor, plug domain"/>
    <property type="match status" value="1"/>
</dbReference>
<evidence type="ECO:0000313" key="10">
    <source>
        <dbReference type="EMBL" id="RZS76284.1"/>
    </source>
</evidence>
<dbReference type="SUPFAM" id="SSF56935">
    <property type="entry name" value="Porins"/>
    <property type="match status" value="1"/>
</dbReference>
<dbReference type="Pfam" id="PF07660">
    <property type="entry name" value="STN"/>
    <property type="match status" value="1"/>
</dbReference>
<protein>
    <submittedName>
        <fullName evidence="10">TonB-linked SusC/RagA family outer membrane protein</fullName>
    </submittedName>
</protein>
<evidence type="ECO:0000313" key="11">
    <source>
        <dbReference type="Proteomes" id="UP000293874"/>
    </source>
</evidence>
<dbReference type="GO" id="GO:0009279">
    <property type="term" value="C:cell outer membrane"/>
    <property type="evidence" value="ECO:0007669"/>
    <property type="project" value="UniProtKB-SubCell"/>
</dbReference>
<dbReference type="NCBIfam" id="TIGR04056">
    <property type="entry name" value="OMP_RagA_SusC"/>
    <property type="match status" value="1"/>
</dbReference>
<dbReference type="Gene3D" id="2.40.170.20">
    <property type="entry name" value="TonB-dependent receptor, beta-barrel domain"/>
    <property type="match status" value="1"/>
</dbReference>
<keyword evidence="2 7" id="KW-0813">Transport</keyword>
<dbReference type="Gene3D" id="2.60.40.1120">
    <property type="entry name" value="Carboxypeptidase-like, regulatory domain"/>
    <property type="match status" value="1"/>
</dbReference>
<reference evidence="10 11" key="1">
    <citation type="submission" date="2019-02" db="EMBL/GenBank/DDBJ databases">
        <title>Genomic Encyclopedia of Type Strains, Phase IV (KMG-IV): sequencing the most valuable type-strain genomes for metagenomic binning, comparative biology and taxonomic classification.</title>
        <authorList>
            <person name="Goeker M."/>
        </authorList>
    </citation>
    <scope>NUCLEOTIDE SEQUENCE [LARGE SCALE GENOMIC DNA]</scope>
    <source>
        <strain evidence="10 11">DSM 18116</strain>
    </source>
</reference>
<proteinExistence type="inferred from homology"/>
<comment type="subcellular location">
    <subcellularLocation>
        <location evidence="1 7">Cell outer membrane</location>
        <topology evidence="1 7">Multi-pass membrane protein</topology>
    </subcellularLocation>
</comment>
<sequence>MQCKEKALNPCPVLAGGSGPRCRAFQVNPGKKIWLMMKLTMFFMLAAALTVSATTKSQTVSLSGKNLPLLSVFNTVEKQTGYVLFANQSVFENSRTVTLDVKNMPLDAFLKQVLKDQPIDFFIKDKTIVLKKKQVTAAPETINFPAPARDPITGKLTDSTGAPLAGATVSIRGKETKVMTDNNGQFTINAEDGDVLQITYVGYENLTYRLKAGTRSVSLMMAPKVTDETEVVVTAFSTGYQNVPKERATGSFEQIDNRLLNRTTGANILSRLEGIANGVQFLTPGSNDPANVRVRGLSTIEANSRPLIVIDNFPYEGNYTDYSRLSSSNQVDLSFINPNDIESITILKDAAAASIWGARAANGVIVINTKKGKFNQKAKVSFSQTTTIGDIPDLMYDRNRLPAETMMEIEKFRYKNSSAYDTASSDRRVIPEYAYLMRLLETGQIDPATFEKEEQRLKNTEVRNDIEKYLMQRSVLQQYALNVRGGGQNYNYFLSAGYDRNRNTNIGDRDDRFNISMNNSFMPVKNLTMQAGIAYTNTKRYNNGITTGDLSGANNIGLSPYMRLVDENGNPASIVKDLSQHYKDWQMAGGMMDWNYRPLEERNQRKITANGQELRINASVNYRFLNRFDLSVQYQKTTGSNNSSSHYYKESYYVRNLVNKFTTLGGVQQIPYGDIFIEGTPYKTNSNTFRGQLNYNEKFGSDHAISALVGTEVREMVRESSPGYYLYGYDPMTLSGKLSELDVTVQKPVRPGGNQFIPSQFPLSNTLTKYTDRFLSYYTNASYTYKGRYTISGSARYDGSNLFGVKTNQKWQPLWSVGGKWDIDRENFYHSDWVPGLTLRATYGIAGNVTNLLSRYPAGTLQTDANSRLPFIKLGTVGNPSLRWEQINTLNLAVDFTLKNNRISGSIEYYAKKSSDLIGDDYLPPSSGVISQTWGTAQNSKKVNYANMKTHGFDFRINTKNLTGPLSWNSTILLSTVKNEVTNVFVNPGRRTQEYFGGSAAVPPVTGVSRDMIYAVPWLGLDHETGLPIMYLNGEKSTNYTAYINNMKKEDLVNAGVAVPTMFGSLRNDLSYKNFSLSFLITWKTGHVFRRNSISSGAEYSGVYHMDYFKRWQKPGDELHTYVPAYSATAIAALPTFYNFSEVLITKGDVVRLQDISLSYALTKFNIPRLPVERVNIIANVRNVGMLWKANDFGIDPDFANAAYVTPRTFALGIQLDF</sequence>
<dbReference type="InterPro" id="IPR036942">
    <property type="entry name" value="Beta-barrel_TonB_sf"/>
</dbReference>
<dbReference type="PROSITE" id="PS52016">
    <property type="entry name" value="TONB_DEPENDENT_REC_3"/>
    <property type="match status" value="1"/>
</dbReference>
<dbReference type="Pfam" id="PF07715">
    <property type="entry name" value="Plug"/>
    <property type="match status" value="1"/>
</dbReference>
<evidence type="ECO:0000256" key="8">
    <source>
        <dbReference type="SAM" id="Phobius"/>
    </source>
</evidence>
<evidence type="ECO:0000256" key="3">
    <source>
        <dbReference type="ARBA" id="ARBA00022452"/>
    </source>
</evidence>
<dbReference type="InterPro" id="IPR012910">
    <property type="entry name" value="Plug_dom"/>
</dbReference>
<evidence type="ECO:0000256" key="7">
    <source>
        <dbReference type="PROSITE-ProRule" id="PRU01360"/>
    </source>
</evidence>
<dbReference type="InterPro" id="IPR023996">
    <property type="entry name" value="TonB-dep_OMP_SusC/RagA"/>
</dbReference>
<dbReference type="SUPFAM" id="SSF49464">
    <property type="entry name" value="Carboxypeptidase regulatory domain-like"/>
    <property type="match status" value="1"/>
</dbReference>
<keyword evidence="8" id="KW-1133">Transmembrane helix</keyword>
<evidence type="ECO:0000259" key="9">
    <source>
        <dbReference type="SMART" id="SM00965"/>
    </source>
</evidence>
<keyword evidence="11" id="KW-1185">Reference proteome</keyword>
<name>A0A4Q7N5F2_9BACT</name>
<evidence type="ECO:0000256" key="1">
    <source>
        <dbReference type="ARBA" id="ARBA00004571"/>
    </source>
</evidence>
<dbReference type="NCBIfam" id="TIGR04057">
    <property type="entry name" value="SusC_RagA_signa"/>
    <property type="match status" value="1"/>
</dbReference>
<dbReference type="InterPro" id="IPR023997">
    <property type="entry name" value="TonB-dep_OMP_SusC/RagA_CS"/>
</dbReference>
<dbReference type="EMBL" id="SGXA01000001">
    <property type="protein sequence ID" value="RZS76284.1"/>
    <property type="molecule type" value="Genomic_DNA"/>
</dbReference>
<dbReference type="Proteomes" id="UP000293874">
    <property type="component" value="Unassembled WGS sequence"/>
</dbReference>
<organism evidence="10 11">
    <name type="scientific">Pseudobacter ginsenosidimutans</name>
    <dbReference type="NCBI Taxonomy" id="661488"/>
    <lineage>
        <taxon>Bacteria</taxon>
        <taxon>Pseudomonadati</taxon>
        <taxon>Bacteroidota</taxon>
        <taxon>Chitinophagia</taxon>
        <taxon>Chitinophagales</taxon>
        <taxon>Chitinophagaceae</taxon>
        <taxon>Pseudobacter</taxon>
    </lineage>
</organism>
<feature type="transmembrane region" description="Helical" evidence="8">
    <location>
        <begin position="33"/>
        <end position="53"/>
    </location>
</feature>
<accession>A0A4Q7N5F2</accession>
<dbReference type="InterPro" id="IPR008969">
    <property type="entry name" value="CarboxyPept-like_regulatory"/>
</dbReference>